<dbReference type="Proteomes" id="UP000677054">
    <property type="component" value="Unassembled WGS sequence"/>
</dbReference>
<evidence type="ECO:0000256" key="2">
    <source>
        <dbReference type="ARBA" id="ARBA00019989"/>
    </source>
</evidence>
<dbReference type="InterPro" id="IPR039127">
    <property type="entry name" value="Trm112"/>
</dbReference>
<dbReference type="Gene3D" id="2.20.25.10">
    <property type="match status" value="1"/>
</dbReference>
<dbReference type="GO" id="GO:0070476">
    <property type="term" value="P:rRNA (guanine-N7)-methylation"/>
    <property type="evidence" value="ECO:0007669"/>
    <property type="project" value="TreeGrafter"/>
</dbReference>
<sequence length="126" mass="14206">MKLLTHNLMSSRHIKGVVTGFPLKLTARDVKVSEVDFNKDFIVRILPKLDWEALCQAVESIGQGTDLPRSLDPDFNFEADTEFLKKAHHVLMEVEVVSGELECPETGRKFPITDGIPNMLLNEDEV</sequence>
<keyword evidence="5" id="KW-1185">Reference proteome</keyword>
<comment type="similarity">
    <text evidence="1">Belongs to the TRM112 family.</text>
</comment>
<dbReference type="CDD" id="cd21089">
    <property type="entry name" value="Trm112-like"/>
    <property type="match status" value="1"/>
</dbReference>
<organism evidence="4">
    <name type="scientific">Darwinula stevensoni</name>
    <dbReference type="NCBI Taxonomy" id="69355"/>
    <lineage>
        <taxon>Eukaryota</taxon>
        <taxon>Metazoa</taxon>
        <taxon>Ecdysozoa</taxon>
        <taxon>Arthropoda</taxon>
        <taxon>Crustacea</taxon>
        <taxon>Oligostraca</taxon>
        <taxon>Ostracoda</taxon>
        <taxon>Podocopa</taxon>
        <taxon>Podocopida</taxon>
        <taxon>Darwinulocopina</taxon>
        <taxon>Darwinuloidea</taxon>
        <taxon>Darwinulidae</taxon>
        <taxon>Darwinula</taxon>
    </lineage>
</organism>
<dbReference type="EMBL" id="LR899836">
    <property type="protein sequence ID" value="CAD7242800.1"/>
    <property type="molecule type" value="Genomic_DNA"/>
</dbReference>
<name>A0A7R8ZZL3_9CRUS</name>
<evidence type="ECO:0000256" key="3">
    <source>
        <dbReference type="ARBA" id="ARBA00030516"/>
    </source>
</evidence>
<reference evidence="4" key="1">
    <citation type="submission" date="2020-11" db="EMBL/GenBank/DDBJ databases">
        <authorList>
            <person name="Tran Van P."/>
        </authorList>
    </citation>
    <scope>NUCLEOTIDE SEQUENCE</scope>
</reference>
<dbReference type="InterPro" id="IPR005651">
    <property type="entry name" value="Trm112-like"/>
</dbReference>
<dbReference type="AlphaFoldDB" id="A0A7R8ZZL3"/>
<dbReference type="SUPFAM" id="SSF158997">
    <property type="entry name" value="Trm112p-like"/>
    <property type="match status" value="1"/>
</dbReference>
<proteinExistence type="inferred from homology"/>
<accession>A0A7R8ZZL3</accession>
<evidence type="ECO:0000313" key="4">
    <source>
        <dbReference type="EMBL" id="CAD7242800.1"/>
    </source>
</evidence>
<dbReference type="GO" id="GO:0030488">
    <property type="term" value="P:tRNA methylation"/>
    <property type="evidence" value="ECO:0007669"/>
    <property type="project" value="TreeGrafter"/>
</dbReference>
<protein>
    <recommendedName>
        <fullName evidence="2">Multifunctional methyltransferase subunit TRM112-like protein</fullName>
    </recommendedName>
    <alternativeName>
        <fullName evidence="3">tRNA methyltransferase 112 homolog</fullName>
    </alternativeName>
</protein>
<dbReference type="GO" id="GO:0046982">
    <property type="term" value="F:protein heterodimerization activity"/>
    <property type="evidence" value="ECO:0007669"/>
    <property type="project" value="InterPro"/>
</dbReference>
<dbReference type="EMBL" id="CAJPEV010000319">
    <property type="protein sequence ID" value="CAG0883916.1"/>
    <property type="molecule type" value="Genomic_DNA"/>
</dbReference>
<dbReference type="PANTHER" id="PTHR12773:SF0">
    <property type="entry name" value="MULTIFUNCTIONAL METHYLTRANSFERASE SUBUNIT TRM112-LIKE PROTEIN"/>
    <property type="match status" value="1"/>
</dbReference>
<dbReference type="OrthoDB" id="2187549at2759"/>
<evidence type="ECO:0000256" key="1">
    <source>
        <dbReference type="ARBA" id="ARBA00007980"/>
    </source>
</evidence>
<gene>
    <name evidence="4" type="ORF">DSTB1V02_LOCUS2745</name>
</gene>
<dbReference type="Pfam" id="PF03966">
    <property type="entry name" value="Trm112p"/>
    <property type="match status" value="1"/>
</dbReference>
<dbReference type="PANTHER" id="PTHR12773">
    <property type="entry name" value="UPF0315 PROTEIN-RELATED"/>
    <property type="match status" value="1"/>
</dbReference>
<evidence type="ECO:0000313" key="5">
    <source>
        <dbReference type="Proteomes" id="UP000677054"/>
    </source>
</evidence>